<proteinExistence type="predicted"/>
<evidence type="ECO:0000256" key="1">
    <source>
        <dbReference type="SAM" id="MobiDB-lite"/>
    </source>
</evidence>
<reference evidence="2" key="1">
    <citation type="submission" date="2014-09" db="EMBL/GenBank/DDBJ databases">
        <authorList>
            <person name="Magalhaes I.L.F."/>
            <person name="Oliveira U."/>
            <person name="Santos F.R."/>
            <person name="Vidigal T.H.D.A."/>
            <person name="Brescovit A.D."/>
            <person name="Santos A.J."/>
        </authorList>
    </citation>
    <scope>NUCLEOTIDE SEQUENCE</scope>
    <source>
        <tissue evidence="2">Shoot tissue taken approximately 20 cm above the soil surface</tissue>
    </source>
</reference>
<evidence type="ECO:0000313" key="2">
    <source>
        <dbReference type="EMBL" id="JAD94038.1"/>
    </source>
</evidence>
<dbReference type="AlphaFoldDB" id="A0A0A9E4U8"/>
<dbReference type="EMBL" id="GBRH01203857">
    <property type="protein sequence ID" value="JAD94038.1"/>
    <property type="molecule type" value="Transcribed_RNA"/>
</dbReference>
<sequence>MIHDHYSAYFLCFACTHRPSKTCSNHTNQVPCYFCRAHNLAKAKKSHKYRQLQQASCSRQVTSTVIRRNNKSSKHQNL</sequence>
<protein>
    <submittedName>
        <fullName evidence="2">Uncharacterized protein</fullName>
    </submittedName>
</protein>
<feature type="compositionally biased region" description="Basic residues" evidence="1">
    <location>
        <begin position="68"/>
        <end position="78"/>
    </location>
</feature>
<reference evidence="2" key="2">
    <citation type="journal article" date="2015" name="Data Brief">
        <title>Shoot transcriptome of the giant reed, Arundo donax.</title>
        <authorList>
            <person name="Barrero R.A."/>
            <person name="Guerrero F.D."/>
            <person name="Moolhuijzen P."/>
            <person name="Goolsby J.A."/>
            <person name="Tidwell J."/>
            <person name="Bellgard S.E."/>
            <person name="Bellgard M.I."/>
        </authorList>
    </citation>
    <scope>NUCLEOTIDE SEQUENCE</scope>
    <source>
        <tissue evidence="2">Shoot tissue taken approximately 20 cm above the soil surface</tissue>
    </source>
</reference>
<name>A0A0A9E4U8_ARUDO</name>
<feature type="region of interest" description="Disordered" evidence="1">
    <location>
        <begin position="59"/>
        <end position="78"/>
    </location>
</feature>
<organism evidence="2">
    <name type="scientific">Arundo donax</name>
    <name type="common">Giant reed</name>
    <name type="synonym">Donax arundinaceus</name>
    <dbReference type="NCBI Taxonomy" id="35708"/>
    <lineage>
        <taxon>Eukaryota</taxon>
        <taxon>Viridiplantae</taxon>
        <taxon>Streptophyta</taxon>
        <taxon>Embryophyta</taxon>
        <taxon>Tracheophyta</taxon>
        <taxon>Spermatophyta</taxon>
        <taxon>Magnoliopsida</taxon>
        <taxon>Liliopsida</taxon>
        <taxon>Poales</taxon>
        <taxon>Poaceae</taxon>
        <taxon>PACMAD clade</taxon>
        <taxon>Arundinoideae</taxon>
        <taxon>Arundineae</taxon>
        <taxon>Arundo</taxon>
    </lineage>
</organism>
<accession>A0A0A9E4U8</accession>